<sequence>MNAEVFEQEMQKSTTYGTFYGRWGSLIKCGVTECATDRRSHDDLSSWFVMKIKEVATVPKFQQFKCYGTETLEGPLCL</sequence>
<name>A0A6N2CCD1_SOLCI</name>
<dbReference type="AlphaFoldDB" id="A0A6N2CCD1"/>
<comment type="caution">
    <text evidence="1">The sequence shown here is derived from an EMBL/GenBank/DDBJ whole genome shotgun (WGS) entry which is preliminary data.</text>
</comment>
<gene>
    <name evidence="1" type="ORF">EJD97_013152</name>
</gene>
<reference evidence="1" key="1">
    <citation type="submission" date="2019-05" db="EMBL/GenBank/DDBJ databases">
        <title>The de novo reference genome and transcriptome assemblies of the wild tomato species Solanum chilense.</title>
        <authorList>
            <person name="Stam R."/>
            <person name="Nosenko T."/>
            <person name="Hoerger A.C."/>
            <person name="Stephan W."/>
            <person name="Seidel M.A."/>
            <person name="Kuhn J.M.M."/>
            <person name="Haberer G."/>
            <person name="Tellier A."/>
        </authorList>
    </citation>
    <scope>NUCLEOTIDE SEQUENCE</scope>
    <source>
        <tissue evidence="1">Mature leaves</tissue>
    </source>
</reference>
<accession>A0A6N2CCD1</accession>
<organism evidence="1">
    <name type="scientific">Solanum chilense</name>
    <name type="common">Tomato</name>
    <name type="synonym">Lycopersicon chilense</name>
    <dbReference type="NCBI Taxonomy" id="4083"/>
    <lineage>
        <taxon>Eukaryota</taxon>
        <taxon>Viridiplantae</taxon>
        <taxon>Streptophyta</taxon>
        <taxon>Embryophyta</taxon>
        <taxon>Tracheophyta</taxon>
        <taxon>Spermatophyta</taxon>
        <taxon>Magnoliopsida</taxon>
        <taxon>eudicotyledons</taxon>
        <taxon>Gunneridae</taxon>
        <taxon>Pentapetalae</taxon>
        <taxon>asterids</taxon>
        <taxon>lamiids</taxon>
        <taxon>Solanales</taxon>
        <taxon>Solanaceae</taxon>
        <taxon>Solanoideae</taxon>
        <taxon>Solaneae</taxon>
        <taxon>Solanum</taxon>
        <taxon>Solanum subgen. Lycopersicon</taxon>
    </lineage>
</organism>
<evidence type="ECO:0000313" key="1">
    <source>
        <dbReference type="EMBL" id="TMX03888.1"/>
    </source>
</evidence>
<protein>
    <submittedName>
        <fullName evidence="1">Uncharacterized protein</fullName>
    </submittedName>
</protein>
<dbReference type="EMBL" id="RXGB01000336">
    <property type="protein sequence ID" value="TMX03888.1"/>
    <property type="molecule type" value="Genomic_DNA"/>
</dbReference>
<proteinExistence type="predicted"/>